<feature type="compositionally biased region" description="Low complexity" evidence="1">
    <location>
        <begin position="63"/>
        <end position="74"/>
    </location>
</feature>
<evidence type="ECO:0000256" key="1">
    <source>
        <dbReference type="SAM" id="MobiDB-lite"/>
    </source>
</evidence>
<protein>
    <submittedName>
        <fullName evidence="2">Uncharacterized protein</fullName>
    </submittedName>
</protein>
<organism evidence="2 3">
    <name type="scientific">Trichodelitschia bisporula</name>
    <dbReference type="NCBI Taxonomy" id="703511"/>
    <lineage>
        <taxon>Eukaryota</taxon>
        <taxon>Fungi</taxon>
        <taxon>Dikarya</taxon>
        <taxon>Ascomycota</taxon>
        <taxon>Pezizomycotina</taxon>
        <taxon>Dothideomycetes</taxon>
        <taxon>Dothideomycetes incertae sedis</taxon>
        <taxon>Phaeotrichales</taxon>
        <taxon>Phaeotrichaceae</taxon>
        <taxon>Trichodelitschia</taxon>
    </lineage>
</organism>
<dbReference type="AlphaFoldDB" id="A0A6G1HRR2"/>
<gene>
    <name evidence="2" type="ORF">EJ06DRAFT_522973</name>
</gene>
<dbReference type="EMBL" id="ML996699">
    <property type="protein sequence ID" value="KAF2398748.1"/>
    <property type="molecule type" value="Genomic_DNA"/>
</dbReference>
<reference evidence="2" key="1">
    <citation type="journal article" date="2020" name="Stud. Mycol.">
        <title>101 Dothideomycetes genomes: a test case for predicting lifestyles and emergence of pathogens.</title>
        <authorList>
            <person name="Haridas S."/>
            <person name="Albert R."/>
            <person name="Binder M."/>
            <person name="Bloem J."/>
            <person name="Labutti K."/>
            <person name="Salamov A."/>
            <person name="Andreopoulos B."/>
            <person name="Baker S."/>
            <person name="Barry K."/>
            <person name="Bills G."/>
            <person name="Bluhm B."/>
            <person name="Cannon C."/>
            <person name="Castanera R."/>
            <person name="Culley D."/>
            <person name="Daum C."/>
            <person name="Ezra D."/>
            <person name="Gonzalez J."/>
            <person name="Henrissat B."/>
            <person name="Kuo A."/>
            <person name="Liang C."/>
            <person name="Lipzen A."/>
            <person name="Lutzoni F."/>
            <person name="Magnuson J."/>
            <person name="Mondo S."/>
            <person name="Nolan M."/>
            <person name="Ohm R."/>
            <person name="Pangilinan J."/>
            <person name="Park H.-J."/>
            <person name="Ramirez L."/>
            <person name="Alfaro M."/>
            <person name="Sun H."/>
            <person name="Tritt A."/>
            <person name="Yoshinaga Y."/>
            <person name="Zwiers L.-H."/>
            <person name="Turgeon B."/>
            <person name="Goodwin S."/>
            <person name="Spatafora J."/>
            <person name="Crous P."/>
            <person name="Grigoriev I."/>
        </authorList>
    </citation>
    <scope>NUCLEOTIDE SEQUENCE</scope>
    <source>
        <strain evidence="2">CBS 262.69</strain>
    </source>
</reference>
<feature type="compositionally biased region" description="Basic and acidic residues" evidence="1">
    <location>
        <begin position="43"/>
        <end position="55"/>
    </location>
</feature>
<feature type="region of interest" description="Disordered" evidence="1">
    <location>
        <begin position="43"/>
        <end position="157"/>
    </location>
</feature>
<name>A0A6G1HRR2_9PEZI</name>
<sequence length="157" mass="17482">MVGRRWPTLLIAKDASSGKGRESDVRSLDCERGLLFGRTVAHRSRELDDFDRSDAFVDEENPPVRQQQQQQRPPSTSEYRRLPCSSLPLVPSSPVVPSHNRLGHNTNVSTSSPNHSIPPPPVPYALSVAPSSNPAWTRTSNHEAPRYRPATSRPPWS</sequence>
<dbReference type="Proteomes" id="UP000799640">
    <property type="component" value="Unassembled WGS sequence"/>
</dbReference>
<keyword evidence="3" id="KW-1185">Reference proteome</keyword>
<feature type="compositionally biased region" description="Polar residues" evidence="1">
    <location>
        <begin position="129"/>
        <end position="139"/>
    </location>
</feature>
<proteinExistence type="predicted"/>
<accession>A0A6G1HRR2</accession>
<feature type="compositionally biased region" description="Low complexity" evidence="1">
    <location>
        <begin position="82"/>
        <end position="98"/>
    </location>
</feature>
<evidence type="ECO:0000313" key="2">
    <source>
        <dbReference type="EMBL" id="KAF2398748.1"/>
    </source>
</evidence>
<evidence type="ECO:0000313" key="3">
    <source>
        <dbReference type="Proteomes" id="UP000799640"/>
    </source>
</evidence>